<protein>
    <recommendedName>
        <fullName evidence="1">Competence protein CoiA nuclease-like domain-containing protein</fullName>
    </recommendedName>
</protein>
<dbReference type="AlphaFoldDB" id="A0A4R5NEF0"/>
<sequence length="290" mass="34869">MYAALNESGTLIYAQNAKEKGKYFCCRCEKPVKLITTKARKYFRHLNKINNDINEREIHLTGKKIILNLLKEFSNVKTEFFLPTIQQRPDIFLTEQKIAIEYQCALLKINLLEERVLGYHQLGIKSIWILGGNYLDDQIQKKHLKFLNYSDRLGYYIIMLDSKRQIFTVFHHIKFIGPFNHIFFQRQIFQERHLAEVLDFEPQGYRLNPVLMNQHFIRRLRQKNDHNSQQVKLDFFQRHHITVEDYLDNRYFVPIAPIYFYPAWQMACGQSKRLLRQPLLKFKTRKKPPD</sequence>
<reference evidence="2 3" key="1">
    <citation type="journal article" date="2019" name="Appl. Microbiol. Biotechnol.">
        <title>Uncovering carbohydrate metabolism through a genotype-phenotype association study of 56 lactic acid bacteria genomes.</title>
        <authorList>
            <person name="Buron-Moles G."/>
            <person name="Chailyan A."/>
            <person name="Dolejs I."/>
            <person name="Forster J."/>
            <person name="Miks M.H."/>
        </authorList>
    </citation>
    <scope>NUCLEOTIDE SEQUENCE [LARGE SCALE GENOMIC DNA]</scope>
    <source>
        <strain evidence="2 3">ATCC 29644</strain>
    </source>
</reference>
<organism evidence="2 3">
    <name type="scientific">Companilactobacillus farciminis</name>
    <dbReference type="NCBI Taxonomy" id="1612"/>
    <lineage>
        <taxon>Bacteria</taxon>
        <taxon>Bacillati</taxon>
        <taxon>Bacillota</taxon>
        <taxon>Bacilli</taxon>
        <taxon>Lactobacillales</taxon>
        <taxon>Lactobacillaceae</taxon>
        <taxon>Companilactobacillus</taxon>
    </lineage>
</organism>
<evidence type="ECO:0000313" key="2">
    <source>
        <dbReference type="EMBL" id="TDG71815.1"/>
    </source>
</evidence>
<evidence type="ECO:0000313" key="3">
    <source>
        <dbReference type="Proteomes" id="UP000295257"/>
    </source>
</evidence>
<dbReference type="Proteomes" id="UP000295257">
    <property type="component" value="Unassembled WGS sequence"/>
</dbReference>
<proteinExistence type="predicted"/>
<accession>A0A4R5NEF0</accession>
<dbReference type="InterPro" id="IPR010330">
    <property type="entry name" value="CoiA_nuc"/>
</dbReference>
<dbReference type="Pfam" id="PF06054">
    <property type="entry name" value="CoiA_nuc"/>
    <property type="match status" value="1"/>
</dbReference>
<evidence type="ECO:0000259" key="1">
    <source>
        <dbReference type="Pfam" id="PF06054"/>
    </source>
</evidence>
<gene>
    <name evidence="2" type="ORF">C5L30_002395</name>
</gene>
<name>A0A4R5NEF0_9LACO</name>
<keyword evidence="3" id="KW-1185">Reference proteome</keyword>
<dbReference type="OrthoDB" id="3784230at2"/>
<feature type="domain" description="Competence protein CoiA nuclease-like" evidence="1">
    <location>
        <begin position="55"/>
        <end position="189"/>
    </location>
</feature>
<comment type="caution">
    <text evidence="2">The sequence shown here is derived from an EMBL/GenBank/DDBJ whole genome shotgun (WGS) entry which is preliminary data.</text>
</comment>
<dbReference type="STRING" id="1612.ABB44_07265"/>
<dbReference type="RefSeq" id="WP_010020584.1">
    <property type="nucleotide sequence ID" value="NZ_PUFN01000019.1"/>
</dbReference>
<dbReference type="EMBL" id="PUFN01000019">
    <property type="protein sequence ID" value="TDG71815.1"/>
    <property type="molecule type" value="Genomic_DNA"/>
</dbReference>